<proteinExistence type="inferred from homology"/>
<comment type="pathway">
    <text evidence="2">Energy metabolism; oxidative phosphorylation.</text>
</comment>
<name>A0A3N4LQE7_9PEZI</name>
<evidence type="ECO:0000256" key="12">
    <source>
        <dbReference type="RuleBase" id="RU004397"/>
    </source>
</evidence>
<dbReference type="EMBL" id="ML121539">
    <property type="protein sequence ID" value="RPB25124.1"/>
    <property type="molecule type" value="Genomic_DNA"/>
</dbReference>
<gene>
    <name evidence="14" type="ORF">L211DRAFT_138815</name>
</gene>
<dbReference type="UniPathway" id="UPA00705"/>
<evidence type="ECO:0000313" key="14">
    <source>
        <dbReference type="EMBL" id="RPB25124.1"/>
    </source>
</evidence>
<feature type="compositionally biased region" description="Basic and acidic residues" evidence="13">
    <location>
        <begin position="44"/>
        <end position="74"/>
    </location>
</feature>
<feature type="region of interest" description="Disordered" evidence="13">
    <location>
        <begin position="23"/>
        <end position="74"/>
    </location>
</feature>
<evidence type="ECO:0000256" key="3">
    <source>
        <dbReference type="ARBA" id="ARBA00005553"/>
    </source>
</evidence>
<comment type="similarity">
    <text evidence="3 11">Belongs to the cytochrome c oxidase subunit 6A family.</text>
</comment>
<keyword evidence="4" id="KW-0812">Transmembrane</keyword>
<evidence type="ECO:0000256" key="8">
    <source>
        <dbReference type="ARBA" id="ARBA00023002"/>
    </source>
</evidence>
<keyword evidence="8" id="KW-0560">Oxidoreductase</keyword>
<dbReference type="InterPro" id="IPR036418">
    <property type="entry name" value="Cyt_c_oxidase_su6a_sf"/>
</dbReference>
<dbReference type="InParanoid" id="A0A3N4LQE7"/>
<keyword evidence="9 12" id="KW-0496">Mitochondrion</keyword>
<dbReference type="SUPFAM" id="SSF81411">
    <property type="entry name" value="Mitochondrial cytochrome c oxidase subunit VIa"/>
    <property type="match status" value="1"/>
</dbReference>
<reference evidence="14 15" key="1">
    <citation type="journal article" date="2018" name="Nat. Ecol. Evol.">
        <title>Pezizomycetes genomes reveal the molecular basis of ectomycorrhizal truffle lifestyle.</title>
        <authorList>
            <person name="Murat C."/>
            <person name="Payen T."/>
            <person name="Noel B."/>
            <person name="Kuo A."/>
            <person name="Morin E."/>
            <person name="Chen J."/>
            <person name="Kohler A."/>
            <person name="Krizsan K."/>
            <person name="Balestrini R."/>
            <person name="Da Silva C."/>
            <person name="Montanini B."/>
            <person name="Hainaut M."/>
            <person name="Levati E."/>
            <person name="Barry K.W."/>
            <person name="Belfiori B."/>
            <person name="Cichocki N."/>
            <person name="Clum A."/>
            <person name="Dockter R.B."/>
            <person name="Fauchery L."/>
            <person name="Guy J."/>
            <person name="Iotti M."/>
            <person name="Le Tacon F."/>
            <person name="Lindquist E.A."/>
            <person name="Lipzen A."/>
            <person name="Malagnac F."/>
            <person name="Mello A."/>
            <person name="Molinier V."/>
            <person name="Miyauchi S."/>
            <person name="Poulain J."/>
            <person name="Riccioni C."/>
            <person name="Rubini A."/>
            <person name="Sitrit Y."/>
            <person name="Splivallo R."/>
            <person name="Traeger S."/>
            <person name="Wang M."/>
            <person name="Zifcakova L."/>
            <person name="Wipf D."/>
            <person name="Zambonelli A."/>
            <person name="Paolocci F."/>
            <person name="Nowrousian M."/>
            <person name="Ottonello S."/>
            <person name="Baldrian P."/>
            <person name="Spatafora J.W."/>
            <person name="Henrissat B."/>
            <person name="Nagy L.G."/>
            <person name="Aury J.M."/>
            <person name="Wincker P."/>
            <person name="Grigoriev I.V."/>
            <person name="Bonfante P."/>
            <person name="Martin F.M."/>
        </authorList>
    </citation>
    <scope>NUCLEOTIDE SEQUENCE [LARGE SCALE GENOMIC DNA]</scope>
    <source>
        <strain evidence="14 15">ATCC MYA-4762</strain>
    </source>
</reference>
<keyword evidence="5 12" id="KW-0999">Mitochondrion inner membrane</keyword>
<evidence type="ECO:0000256" key="9">
    <source>
        <dbReference type="ARBA" id="ARBA00023128"/>
    </source>
</evidence>
<dbReference type="OrthoDB" id="5947505at2759"/>
<dbReference type="Proteomes" id="UP000267821">
    <property type="component" value="Unassembled WGS sequence"/>
</dbReference>
<evidence type="ECO:0000256" key="11">
    <source>
        <dbReference type="RuleBase" id="RU004396"/>
    </source>
</evidence>
<evidence type="ECO:0000256" key="4">
    <source>
        <dbReference type="ARBA" id="ARBA00022692"/>
    </source>
</evidence>
<dbReference type="GO" id="GO:0016491">
    <property type="term" value="F:oxidoreductase activity"/>
    <property type="evidence" value="ECO:0007669"/>
    <property type="project" value="UniProtKB-KW"/>
</dbReference>
<keyword evidence="7" id="KW-1133">Transmembrane helix</keyword>
<keyword evidence="6" id="KW-0809">Transit peptide</keyword>
<dbReference type="STRING" id="1051890.A0A3N4LQE7"/>
<dbReference type="Gene3D" id="4.10.95.10">
    <property type="entry name" value="Cytochrome c oxidase, subunit VIa"/>
    <property type="match status" value="1"/>
</dbReference>
<dbReference type="GO" id="GO:0030234">
    <property type="term" value="F:enzyme regulator activity"/>
    <property type="evidence" value="ECO:0007669"/>
    <property type="project" value="TreeGrafter"/>
</dbReference>
<keyword evidence="10 12" id="KW-0472">Membrane</keyword>
<evidence type="ECO:0000256" key="5">
    <source>
        <dbReference type="ARBA" id="ARBA00022792"/>
    </source>
</evidence>
<evidence type="ECO:0000256" key="2">
    <source>
        <dbReference type="ARBA" id="ARBA00004673"/>
    </source>
</evidence>
<evidence type="ECO:0000256" key="7">
    <source>
        <dbReference type="ARBA" id="ARBA00022989"/>
    </source>
</evidence>
<dbReference type="InterPro" id="IPR001349">
    <property type="entry name" value="Cyt_c_oxidase_su6a"/>
</dbReference>
<evidence type="ECO:0000256" key="6">
    <source>
        <dbReference type="ARBA" id="ARBA00022946"/>
    </source>
</evidence>
<dbReference type="GO" id="GO:0005743">
    <property type="term" value="C:mitochondrial inner membrane"/>
    <property type="evidence" value="ECO:0007669"/>
    <property type="project" value="UniProtKB-SubCell"/>
</dbReference>
<accession>A0A3N4LQE7</accession>
<comment type="subcellular location">
    <subcellularLocation>
        <location evidence="1">Mitochondrion inner membrane</location>
        <topology evidence="1">Single-pass membrane protein</topology>
    </subcellularLocation>
</comment>
<dbReference type="AlphaFoldDB" id="A0A3N4LQE7"/>
<keyword evidence="15" id="KW-1185">Reference proteome</keyword>
<dbReference type="PANTHER" id="PTHR11504">
    <property type="entry name" value="CYTOCHROME C OXIDASE POLYPEPTIDE VIA"/>
    <property type="match status" value="1"/>
</dbReference>
<dbReference type="FunFam" id="4.10.95.10:FF:000001">
    <property type="entry name" value="Cytochrome c oxidase subunit 6A, mitochondrial"/>
    <property type="match status" value="1"/>
</dbReference>
<evidence type="ECO:0000256" key="1">
    <source>
        <dbReference type="ARBA" id="ARBA00004434"/>
    </source>
</evidence>
<evidence type="ECO:0000256" key="10">
    <source>
        <dbReference type="ARBA" id="ARBA00023136"/>
    </source>
</evidence>
<evidence type="ECO:0000256" key="13">
    <source>
        <dbReference type="SAM" id="MobiDB-lite"/>
    </source>
</evidence>
<protein>
    <recommendedName>
        <fullName evidence="12">Cytochrome c oxidase subunit</fullName>
    </recommendedName>
    <alternativeName>
        <fullName evidence="12">Cytochrome c oxidase polypeptide VIa</fullName>
    </alternativeName>
</protein>
<dbReference type="PANTHER" id="PTHR11504:SF0">
    <property type="entry name" value="CYTOCHROME C OXIDASE SUBUNIT"/>
    <property type="match status" value="1"/>
</dbReference>
<dbReference type="PROSITE" id="PS01329">
    <property type="entry name" value="COX6A"/>
    <property type="match status" value="1"/>
</dbReference>
<dbReference type="FunCoup" id="A0A3N4LQE7">
    <property type="interactions" value="259"/>
</dbReference>
<organism evidence="14 15">
    <name type="scientific">Terfezia boudieri ATCC MYA-4762</name>
    <dbReference type="NCBI Taxonomy" id="1051890"/>
    <lineage>
        <taxon>Eukaryota</taxon>
        <taxon>Fungi</taxon>
        <taxon>Dikarya</taxon>
        <taxon>Ascomycota</taxon>
        <taxon>Pezizomycotina</taxon>
        <taxon>Pezizomycetes</taxon>
        <taxon>Pezizales</taxon>
        <taxon>Pezizaceae</taxon>
        <taxon>Terfezia</taxon>
    </lineage>
</organism>
<dbReference type="InterPro" id="IPR018507">
    <property type="entry name" value="Cyt_c_oxidase_su6a_CS"/>
</dbReference>
<dbReference type="Pfam" id="PF02046">
    <property type="entry name" value="COX6A"/>
    <property type="match status" value="1"/>
</dbReference>
<evidence type="ECO:0000313" key="15">
    <source>
        <dbReference type="Proteomes" id="UP000267821"/>
    </source>
</evidence>
<dbReference type="GO" id="GO:0006123">
    <property type="term" value="P:mitochondrial electron transport, cytochrome c to oxygen"/>
    <property type="evidence" value="ECO:0007669"/>
    <property type="project" value="TreeGrafter"/>
</dbReference>
<sequence length="157" mass="18380">MLPTSRLPNQLIGRTVCLRTKFNPFPHPRVPRSRRNQSTGTAAPHEKSANSPYHPEEINPRDPRDNSFNREREELKRHSAETAVLWRKLSIYVAGPAIIITGTNAWKLWNEHWSHHPPTPPKVEYPYQNIRVKKFPWGDGDKTLFWNDKVNFHKSDE</sequence>